<dbReference type="PANTHER" id="PTHR48111:SF1">
    <property type="entry name" value="TWO-COMPONENT RESPONSE REGULATOR ORR33"/>
    <property type="match status" value="1"/>
</dbReference>
<dbReference type="InterPro" id="IPR001867">
    <property type="entry name" value="OmpR/PhoB-type_DNA-bd"/>
</dbReference>
<dbReference type="HOGENOM" id="CLU_000445_30_3_7"/>
<dbReference type="GO" id="GO:0006355">
    <property type="term" value="P:regulation of DNA-templated transcription"/>
    <property type="evidence" value="ECO:0007669"/>
    <property type="project" value="InterPro"/>
</dbReference>
<dbReference type="Pfam" id="PF00486">
    <property type="entry name" value="Trans_reg_C"/>
    <property type="match status" value="1"/>
</dbReference>
<dbReference type="STRING" id="572480.Arnit_1292"/>
<organism evidence="10 11">
    <name type="scientific">Arcobacter nitrofigilis (strain ATCC 33309 / DSM 7299 / CCUG 15893 / LMG 7604 / NCTC 12251 / CI)</name>
    <name type="common">Campylobacter nitrofigilis</name>
    <dbReference type="NCBI Taxonomy" id="572480"/>
    <lineage>
        <taxon>Bacteria</taxon>
        <taxon>Pseudomonadati</taxon>
        <taxon>Campylobacterota</taxon>
        <taxon>Epsilonproteobacteria</taxon>
        <taxon>Campylobacterales</taxon>
        <taxon>Arcobacteraceae</taxon>
        <taxon>Arcobacter</taxon>
    </lineage>
</organism>
<dbReference type="OrthoDB" id="9800029at2"/>
<keyword evidence="2" id="KW-0902">Two-component regulatory system</keyword>
<sequence>MERLENKLETYSVLIVEDDDFIREKLVTILSFYFKEVFQSDNVIDGYELYLENKPDLIITDIEMKDENGIELIKKIRLIDMGIPIIVISAYSKEEYLLNLINLKISHYILKPVTNKKLYEAITVAIFNENHTMFEIYPSLYLDIENSNLYYNKETIPLRKKDKHFLELLYKNKDKITTYDMIQEYIWVDKDMTQNALKTFIKELRKKLPVQIIENIIQEGYRLIKN</sequence>
<dbReference type="PANTHER" id="PTHR48111">
    <property type="entry name" value="REGULATOR OF RPOS"/>
    <property type="match status" value="1"/>
</dbReference>
<protein>
    <submittedName>
        <fullName evidence="10">Response regulator receiver protein</fullName>
    </submittedName>
</protein>
<dbReference type="InterPro" id="IPR011006">
    <property type="entry name" value="CheY-like_superfamily"/>
</dbReference>
<keyword evidence="1 6" id="KW-0597">Phosphoprotein</keyword>
<dbReference type="Pfam" id="PF00072">
    <property type="entry name" value="Response_reg"/>
    <property type="match status" value="1"/>
</dbReference>
<dbReference type="EMBL" id="CP001999">
    <property type="protein sequence ID" value="ADG92950.1"/>
    <property type="molecule type" value="Genomic_DNA"/>
</dbReference>
<dbReference type="InterPro" id="IPR039420">
    <property type="entry name" value="WalR-like"/>
</dbReference>
<dbReference type="PROSITE" id="PS51755">
    <property type="entry name" value="OMPR_PHOB"/>
    <property type="match status" value="1"/>
</dbReference>
<dbReference type="KEGG" id="ant:Arnit_1292"/>
<dbReference type="Proteomes" id="UP000000939">
    <property type="component" value="Chromosome"/>
</dbReference>
<dbReference type="PROSITE" id="PS50110">
    <property type="entry name" value="RESPONSE_REGULATORY"/>
    <property type="match status" value="1"/>
</dbReference>
<feature type="domain" description="Response regulatory" evidence="8">
    <location>
        <begin position="12"/>
        <end position="126"/>
    </location>
</feature>
<dbReference type="Gene3D" id="1.10.10.10">
    <property type="entry name" value="Winged helix-like DNA-binding domain superfamily/Winged helix DNA-binding domain"/>
    <property type="match status" value="1"/>
</dbReference>
<dbReference type="Gene3D" id="3.40.50.2300">
    <property type="match status" value="1"/>
</dbReference>
<evidence type="ECO:0000256" key="1">
    <source>
        <dbReference type="ARBA" id="ARBA00022553"/>
    </source>
</evidence>
<feature type="modified residue" description="4-aspartylphosphate" evidence="6">
    <location>
        <position position="61"/>
    </location>
</feature>
<dbReference type="GO" id="GO:0000976">
    <property type="term" value="F:transcription cis-regulatory region binding"/>
    <property type="evidence" value="ECO:0007669"/>
    <property type="project" value="TreeGrafter"/>
</dbReference>
<dbReference type="eggNOG" id="COG0745">
    <property type="taxonomic scope" value="Bacteria"/>
</dbReference>
<name>D5V4P5_ARCNC</name>
<dbReference type="SMART" id="SM00862">
    <property type="entry name" value="Trans_reg_C"/>
    <property type="match status" value="1"/>
</dbReference>
<evidence type="ECO:0000313" key="10">
    <source>
        <dbReference type="EMBL" id="ADG92950.1"/>
    </source>
</evidence>
<dbReference type="GO" id="GO:0000156">
    <property type="term" value="F:phosphorelay response regulator activity"/>
    <property type="evidence" value="ECO:0007669"/>
    <property type="project" value="TreeGrafter"/>
</dbReference>
<evidence type="ECO:0000256" key="3">
    <source>
        <dbReference type="ARBA" id="ARBA00023015"/>
    </source>
</evidence>
<dbReference type="SMART" id="SM00448">
    <property type="entry name" value="REC"/>
    <property type="match status" value="1"/>
</dbReference>
<evidence type="ECO:0000256" key="6">
    <source>
        <dbReference type="PROSITE-ProRule" id="PRU00169"/>
    </source>
</evidence>
<evidence type="ECO:0000259" key="9">
    <source>
        <dbReference type="PROSITE" id="PS51755"/>
    </source>
</evidence>
<keyword evidence="3" id="KW-0805">Transcription regulation</keyword>
<evidence type="ECO:0000259" key="8">
    <source>
        <dbReference type="PROSITE" id="PS50110"/>
    </source>
</evidence>
<reference evidence="10 11" key="1">
    <citation type="journal article" date="2010" name="Stand. Genomic Sci.">
        <title>Complete genome sequence of Arcobacter nitrofigilis type strain (CI).</title>
        <authorList>
            <person name="Pati A."/>
            <person name="Gronow S."/>
            <person name="Lapidus A."/>
            <person name="Copeland A."/>
            <person name="Glavina Del Rio T."/>
            <person name="Nolan M."/>
            <person name="Lucas S."/>
            <person name="Tice H."/>
            <person name="Cheng J.F."/>
            <person name="Han C."/>
            <person name="Chertkov O."/>
            <person name="Bruce D."/>
            <person name="Tapia R."/>
            <person name="Goodwin L."/>
            <person name="Pitluck S."/>
            <person name="Liolios K."/>
            <person name="Ivanova N."/>
            <person name="Mavromatis K."/>
            <person name="Chen A."/>
            <person name="Palaniappan K."/>
            <person name="Land M."/>
            <person name="Hauser L."/>
            <person name="Chang Y.J."/>
            <person name="Jeffries C.D."/>
            <person name="Detter J.C."/>
            <person name="Rohde M."/>
            <person name="Goker M."/>
            <person name="Bristow J."/>
            <person name="Eisen J.A."/>
            <person name="Markowitz V."/>
            <person name="Hugenholtz P."/>
            <person name="Klenk H.P."/>
            <person name="Kyrpides N.C."/>
        </authorList>
    </citation>
    <scope>NUCLEOTIDE SEQUENCE [LARGE SCALE GENOMIC DNA]</scope>
    <source>
        <strain evidence="11">ATCC 33309 / DSM 7299 / CCUG 15893 / LMG 7604 / NCTC 12251 / CI</strain>
    </source>
</reference>
<dbReference type="SUPFAM" id="SSF52172">
    <property type="entry name" value="CheY-like"/>
    <property type="match status" value="1"/>
</dbReference>
<evidence type="ECO:0000256" key="2">
    <source>
        <dbReference type="ARBA" id="ARBA00023012"/>
    </source>
</evidence>
<feature type="DNA-binding region" description="OmpR/PhoB-type" evidence="7">
    <location>
        <begin position="131"/>
        <end position="225"/>
    </location>
</feature>
<accession>D5V4P5</accession>
<dbReference type="GO" id="GO:0005829">
    <property type="term" value="C:cytosol"/>
    <property type="evidence" value="ECO:0007669"/>
    <property type="project" value="TreeGrafter"/>
</dbReference>
<keyword evidence="4 7" id="KW-0238">DNA-binding</keyword>
<evidence type="ECO:0000256" key="7">
    <source>
        <dbReference type="PROSITE-ProRule" id="PRU01091"/>
    </source>
</evidence>
<evidence type="ECO:0000256" key="5">
    <source>
        <dbReference type="ARBA" id="ARBA00023163"/>
    </source>
</evidence>
<evidence type="ECO:0000313" key="11">
    <source>
        <dbReference type="Proteomes" id="UP000000939"/>
    </source>
</evidence>
<dbReference type="InterPro" id="IPR036388">
    <property type="entry name" value="WH-like_DNA-bd_sf"/>
</dbReference>
<dbReference type="AlphaFoldDB" id="D5V4P5"/>
<gene>
    <name evidence="10" type="ordered locus">Arnit_1292</name>
</gene>
<dbReference type="InterPro" id="IPR001789">
    <property type="entry name" value="Sig_transdc_resp-reg_receiver"/>
</dbReference>
<feature type="domain" description="OmpR/PhoB-type" evidence="9">
    <location>
        <begin position="131"/>
        <end position="225"/>
    </location>
</feature>
<proteinExistence type="predicted"/>
<evidence type="ECO:0000256" key="4">
    <source>
        <dbReference type="ARBA" id="ARBA00023125"/>
    </source>
</evidence>
<keyword evidence="5" id="KW-0804">Transcription</keyword>
<dbReference type="RefSeq" id="WP_013135095.1">
    <property type="nucleotide sequence ID" value="NC_014166.1"/>
</dbReference>
<dbReference type="GO" id="GO:0032993">
    <property type="term" value="C:protein-DNA complex"/>
    <property type="evidence" value="ECO:0007669"/>
    <property type="project" value="TreeGrafter"/>
</dbReference>
<keyword evidence="11" id="KW-1185">Reference proteome</keyword>